<evidence type="ECO:0000313" key="4">
    <source>
        <dbReference type="Proteomes" id="UP000722485"/>
    </source>
</evidence>
<dbReference type="Pfam" id="PF11327">
    <property type="entry name" value="Egh16-like"/>
    <property type="match status" value="1"/>
</dbReference>
<dbReference type="InterPro" id="IPR021476">
    <property type="entry name" value="Egh16-like"/>
</dbReference>
<dbReference type="OrthoDB" id="3241054at2759"/>
<dbReference type="AlphaFoldDB" id="A0A9P5H314"/>
<feature type="compositionally biased region" description="Low complexity" evidence="1">
    <location>
        <begin position="269"/>
        <end position="317"/>
    </location>
</feature>
<proteinExistence type="predicted"/>
<feature type="chain" id="PRO_5040507014" description="GEgh 16 protein" evidence="2">
    <location>
        <begin position="20"/>
        <end position="418"/>
    </location>
</feature>
<organism evidence="3 4">
    <name type="scientific">Cylindrodendrum hubeiense</name>
    <dbReference type="NCBI Taxonomy" id="595255"/>
    <lineage>
        <taxon>Eukaryota</taxon>
        <taxon>Fungi</taxon>
        <taxon>Dikarya</taxon>
        <taxon>Ascomycota</taxon>
        <taxon>Pezizomycotina</taxon>
        <taxon>Sordariomycetes</taxon>
        <taxon>Hypocreomycetidae</taxon>
        <taxon>Hypocreales</taxon>
        <taxon>Nectriaceae</taxon>
        <taxon>Cylindrodendrum</taxon>
    </lineage>
</organism>
<feature type="region of interest" description="Disordered" evidence="1">
    <location>
        <begin position="338"/>
        <end position="387"/>
    </location>
</feature>
<reference evidence="3" key="1">
    <citation type="submission" date="2020-03" db="EMBL/GenBank/DDBJ databases">
        <title>Draft Genome Sequence of Cylindrodendrum hubeiense.</title>
        <authorList>
            <person name="Buettner E."/>
            <person name="Kellner H."/>
        </authorList>
    </citation>
    <scope>NUCLEOTIDE SEQUENCE</scope>
    <source>
        <strain evidence="3">IHI 201604</strain>
    </source>
</reference>
<feature type="compositionally biased region" description="Low complexity" evidence="1">
    <location>
        <begin position="371"/>
        <end position="380"/>
    </location>
</feature>
<evidence type="ECO:0000313" key="3">
    <source>
        <dbReference type="EMBL" id="KAF7547249.1"/>
    </source>
</evidence>
<keyword evidence="4" id="KW-1185">Reference proteome</keyword>
<protein>
    <recommendedName>
        <fullName evidence="5">GEgh 16 protein</fullName>
    </recommendedName>
</protein>
<keyword evidence="2" id="KW-0732">Signal</keyword>
<name>A0A9P5H314_9HYPO</name>
<dbReference type="EMBL" id="JAANBB010000184">
    <property type="protein sequence ID" value="KAF7547249.1"/>
    <property type="molecule type" value="Genomic_DNA"/>
</dbReference>
<evidence type="ECO:0000256" key="2">
    <source>
        <dbReference type="SAM" id="SignalP"/>
    </source>
</evidence>
<feature type="region of interest" description="Disordered" evidence="1">
    <location>
        <begin position="266"/>
        <end position="317"/>
    </location>
</feature>
<evidence type="ECO:0000256" key="1">
    <source>
        <dbReference type="SAM" id="MobiDB-lite"/>
    </source>
</evidence>
<gene>
    <name evidence="3" type="ORF">G7Z17_g7862</name>
</gene>
<feature type="signal peptide" evidence="2">
    <location>
        <begin position="1"/>
        <end position="19"/>
    </location>
</feature>
<dbReference type="PANTHER" id="PTHR34618:SF3">
    <property type="entry name" value="GEGH 16 PROTEIN"/>
    <property type="match status" value="1"/>
</dbReference>
<evidence type="ECO:0008006" key="5">
    <source>
        <dbReference type="Google" id="ProtNLM"/>
    </source>
</evidence>
<comment type="caution">
    <text evidence="3">The sequence shown here is derived from an EMBL/GenBank/DDBJ whole genome shotgun (WGS) entry which is preliminary data.</text>
</comment>
<feature type="compositionally biased region" description="Low complexity" evidence="1">
    <location>
        <begin position="338"/>
        <end position="348"/>
    </location>
</feature>
<accession>A0A9P5H314</accession>
<feature type="compositionally biased region" description="Acidic residues" evidence="1">
    <location>
        <begin position="349"/>
        <end position="359"/>
    </location>
</feature>
<dbReference type="Proteomes" id="UP000722485">
    <property type="component" value="Unassembled WGS sequence"/>
</dbReference>
<dbReference type="PANTHER" id="PTHR34618">
    <property type="entry name" value="SURFACE PROTEIN MAS1, PUTATIVE-RELATED"/>
    <property type="match status" value="1"/>
</dbReference>
<sequence length="418" mass="41898">MAIIQTFIAQLALAALASGHGVILNAQGLDVDPAVARNCTTINPCQQDATIIRQAEIDANIVNQCGRTELSGNIDVGENTENALAAGAVTQVEAGSQLTVTIHQVNADGAGPYACDLDETSNTGTISQNLTVTNNVPGTNGFSQAKTQSFNITVQMPDSFTCTGASTGNVCTVRCRNNALAGPFGGCFAVQQADTDEKTNDANSIQTAQTLEGVLSQVQTNQADFKVSVDANKNAGSDEAAQNLAAVEAILSASIVSKAAAQETPVVENNGGNNQNNNGDNQNNNGGNQNNNGDDAAATTTAADAAATTPAAGDGTATTDLGAGNDIVTSVITPAAPAATTDAAAGDNTGDDTTDDTTGDDNTGNNGGNGNNNNGNNNNNGGNGNGNGRNNGFGGFGNGNFGRAASGGLRWAKRVATL</sequence>